<dbReference type="SUPFAM" id="SSF47598">
    <property type="entry name" value="Ribbon-helix-helix"/>
    <property type="match status" value="1"/>
</dbReference>
<dbReference type="AlphaFoldDB" id="A0A833H4Y7"/>
<dbReference type="OrthoDB" id="467339at2"/>
<dbReference type="Proteomes" id="UP000460298">
    <property type="component" value="Unassembled WGS sequence"/>
</dbReference>
<dbReference type="RefSeq" id="WP_002774045.1">
    <property type="nucleotide sequence ID" value="NZ_JQDG01000017.1"/>
</dbReference>
<dbReference type="Pfam" id="PF08681">
    <property type="entry name" value="TacA1"/>
    <property type="match status" value="1"/>
</dbReference>
<evidence type="ECO:0000256" key="1">
    <source>
        <dbReference type="ARBA" id="ARBA00022649"/>
    </source>
</evidence>
<gene>
    <name evidence="3" type="ORF">F9K24_00670</name>
</gene>
<sequence>MALRETTKQDRIELRVNQRQKALIEEAASLSGMSLSSYMLAKALKSARQEIQEAEIIRLSDRDRDLFLKALDTAPKPSARLKKAVKRFHDR</sequence>
<dbReference type="PANTHER" id="PTHR35401">
    <property type="entry name" value="COPG FAMILY HELIX-TURN-HELIX PROTEIN-RELATED-RELATED"/>
    <property type="match status" value="1"/>
</dbReference>
<accession>A0A833H4Y7</accession>
<protein>
    <submittedName>
        <fullName evidence="3">DUF1778 domain-containing protein</fullName>
    </submittedName>
</protein>
<name>A0A833H4Y7_9LEPT</name>
<dbReference type="GO" id="GO:0006355">
    <property type="term" value="P:regulation of DNA-templated transcription"/>
    <property type="evidence" value="ECO:0007669"/>
    <property type="project" value="InterPro"/>
</dbReference>
<reference evidence="3 4" key="1">
    <citation type="submission" date="2019-10" db="EMBL/GenBank/DDBJ databases">
        <title>Extracellular Electron Transfer in a Candidatus Methanoperedens spp. Enrichment Culture.</title>
        <authorList>
            <person name="Berger S."/>
            <person name="Rangel Shaw D."/>
            <person name="Berben T."/>
            <person name="In 'T Zandt M."/>
            <person name="Frank J."/>
            <person name="Reimann J."/>
            <person name="Jetten M.S.M."/>
            <person name="Welte C.U."/>
        </authorList>
    </citation>
    <scope>NUCLEOTIDE SEQUENCE [LARGE SCALE GENOMIC DNA]</scope>
    <source>
        <strain evidence="3">SB12</strain>
    </source>
</reference>
<evidence type="ECO:0000256" key="2">
    <source>
        <dbReference type="ARBA" id="ARBA00049988"/>
    </source>
</evidence>
<dbReference type="EMBL" id="WBUI01000001">
    <property type="protein sequence ID" value="KAB2935274.1"/>
    <property type="molecule type" value="Genomic_DNA"/>
</dbReference>
<evidence type="ECO:0000313" key="3">
    <source>
        <dbReference type="EMBL" id="KAB2935274.1"/>
    </source>
</evidence>
<dbReference type="InterPro" id="IPR014795">
    <property type="entry name" value="TacA_1-like"/>
</dbReference>
<dbReference type="InterPro" id="IPR010985">
    <property type="entry name" value="Ribbon_hlx_hlx"/>
</dbReference>
<dbReference type="PANTHER" id="PTHR35401:SF2">
    <property type="entry name" value="ABC-TYPE TRANSPORT SYSTEM"/>
    <property type="match status" value="1"/>
</dbReference>
<comment type="caution">
    <text evidence="3">The sequence shown here is derived from an EMBL/GenBank/DDBJ whole genome shotgun (WGS) entry which is preliminary data.</text>
</comment>
<evidence type="ECO:0000313" key="4">
    <source>
        <dbReference type="Proteomes" id="UP000460298"/>
    </source>
</evidence>
<dbReference type="Gene3D" id="1.20.5.780">
    <property type="entry name" value="Single helix bin"/>
    <property type="match status" value="1"/>
</dbReference>
<proteinExistence type="inferred from homology"/>
<comment type="similarity">
    <text evidence="2">Belongs to the TacA antitoxin family.</text>
</comment>
<keyword evidence="1" id="KW-1277">Toxin-antitoxin system</keyword>
<organism evidence="3 4">
    <name type="scientific">Leptonema illini</name>
    <dbReference type="NCBI Taxonomy" id="183"/>
    <lineage>
        <taxon>Bacteria</taxon>
        <taxon>Pseudomonadati</taxon>
        <taxon>Spirochaetota</taxon>
        <taxon>Spirochaetia</taxon>
        <taxon>Leptospirales</taxon>
        <taxon>Leptospiraceae</taxon>
        <taxon>Leptonema</taxon>
    </lineage>
</organism>